<dbReference type="PROSITE" id="PS00061">
    <property type="entry name" value="ADH_SHORT"/>
    <property type="match status" value="1"/>
</dbReference>
<dbReference type="KEGG" id="spoa:EQM13_13840"/>
<dbReference type="InterPro" id="IPR057326">
    <property type="entry name" value="KR_dom"/>
</dbReference>
<dbReference type="PRINTS" id="PR00080">
    <property type="entry name" value="SDRFAMILY"/>
</dbReference>
<dbReference type="PANTHER" id="PTHR42879">
    <property type="entry name" value="3-OXOACYL-(ACYL-CARRIER-PROTEIN) REDUCTASE"/>
    <property type="match status" value="1"/>
</dbReference>
<feature type="binding site" evidence="12">
    <location>
        <position position="90"/>
    </location>
    <ligand>
        <name>NADP(+)</name>
        <dbReference type="ChEBI" id="CHEBI:58349"/>
    </ligand>
</feature>
<evidence type="ECO:0000256" key="7">
    <source>
        <dbReference type="ARBA" id="ARBA00023002"/>
    </source>
</evidence>
<evidence type="ECO:0000259" key="14">
    <source>
        <dbReference type="SMART" id="SM00822"/>
    </source>
</evidence>
<keyword evidence="4 13" id="KW-0444">Lipid biosynthesis</keyword>
<dbReference type="PANTHER" id="PTHR42879:SF2">
    <property type="entry name" value="3-OXOACYL-[ACYL-CARRIER-PROTEIN] REDUCTASE FABG"/>
    <property type="match status" value="1"/>
</dbReference>
<dbReference type="NCBIfam" id="NF005559">
    <property type="entry name" value="PRK07231.1"/>
    <property type="match status" value="1"/>
</dbReference>
<comment type="similarity">
    <text evidence="3 13">Belongs to the short-chain dehydrogenases/reductases (SDR) family.</text>
</comment>
<keyword evidence="5 13" id="KW-0276">Fatty acid metabolism</keyword>
<feature type="binding site" evidence="12">
    <location>
        <begin position="155"/>
        <end position="159"/>
    </location>
    <ligand>
        <name>NADP(+)</name>
        <dbReference type="ChEBI" id="CHEBI:58349"/>
    </ligand>
</feature>
<keyword evidence="9 13" id="KW-0275">Fatty acid biosynthesis</keyword>
<keyword evidence="16" id="KW-1185">Reference proteome</keyword>
<evidence type="ECO:0000256" key="8">
    <source>
        <dbReference type="ARBA" id="ARBA00023098"/>
    </source>
</evidence>
<dbReference type="UniPathway" id="UPA00094"/>
<evidence type="ECO:0000256" key="6">
    <source>
        <dbReference type="ARBA" id="ARBA00022857"/>
    </source>
</evidence>
<protein>
    <recommendedName>
        <fullName evidence="13">3-oxoacyl-[acyl-carrier-protein] reductase</fullName>
        <ecNumber evidence="13">1.1.1.100</ecNumber>
    </recommendedName>
</protein>
<dbReference type="GO" id="GO:0051287">
    <property type="term" value="F:NAD binding"/>
    <property type="evidence" value="ECO:0007669"/>
    <property type="project" value="UniProtKB-UniRule"/>
</dbReference>
<dbReference type="Pfam" id="PF13561">
    <property type="entry name" value="adh_short_C2"/>
    <property type="match status" value="1"/>
</dbReference>
<keyword evidence="7 13" id="KW-0560">Oxidoreductase</keyword>
<dbReference type="NCBIfam" id="NF009466">
    <property type="entry name" value="PRK12826.1-2"/>
    <property type="match status" value="1"/>
</dbReference>
<comment type="function">
    <text evidence="1 13">Catalyzes the NADPH-dependent reduction of beta-ketoacyl-ACP substrates to beta-hydroxyacyl-ACP products, the first reductive step in the elongation cycle of fatty acid biosynthesis.</text>
</comment>
<evidence type="ECO:0000256" key="9">
    <source>
        <dbReference type="ARBA" id="ARBA00023160"/>
    </source>
</evidence>
<evidence type="ECO:0000256" key="10">
    <source>
        <dbReference type="ARBA" id="ARBA00048508"/>
    </source>
</evidence>
<dbReference type="InterPro" id="IPR020904">
    <property type="entry name" value="Sc_DH/Rdtase_CS"/>
</dbReference>
<dbReference type="PRINTS" id="PR00081">
    <property type="entry name" value="GDHRDH"/>
</dbReference>
<feature type="active site" description="Proton acceptor" evidence="11">
    <location>
        <position position="155"/>
    </location>
</feature>
<dbReference type="AlphaFoldDB" id="A0A410QEZ2"/>
<reference evidence="16" key="1">
    <citation type="submission" date="2019-01" db="EMBL/GenBank/DDBJ databases">
        <title>Draft genomes of a novel of Sporanaerobacter strains.</title>
        <authorList>
            <person name="Ma S."/>
        </authorList>
    </citation>
    <scope>NUCLEOTIDE SEQUENCE [LARGE SCALE GENOMIC DNA]</scope>
    <source>
        <strain evidence="16">NJN-17</strain>
    </source>
</reference>
<dbReference type="InterPro" id="IPR002347">
    <property type="entry name" value="SDR_fam"/>
</dbReference>
<comment type="subunit">
    <text evidence="13">Homotetramer.</text>
</comment>
<dbReference type="RefSeq" id="WP_128753006.1">
    <property type="nucleotide sequence ID" value="NZ_CP035282.1"/>
</dbReference>
<dbReference type="FunFam" id="3.40.50.720:FF:000037">
    <property type="entry name" value="3-oxoacyl-[acyl-carrier-protein] reductase FabG"/>
    <property type="match status" value="1"/>
</dbReference>
<dbReference type="EMBL" id="CP035282">
    <property type="protein sequence ID" value="QAT62567.1"/>
    <property type="molecule type" value="Genomic_DNA"/>
</dbReference>
<proteinExistence type="inferred from homology"/>
<dbReference type="SUPFAM" id="SSF51735">
    <property type="entry name" value="NAD(P)-binding Rossmann-fold domains"/>
    <property type="match status" value="1"/>
</dbReference>
<dbReference type="NCBIfam" id="TIGR01830">
    <property type="entry name" value="3oxo_ACP_reduc"/>
    <property type="match status" value="1"/>
</dbReference>
<evidence type="ECO:0000256" key="5">
    <source>
        <dbReference type="ARBA" id="ARBA00022832"/>
    </source>
</evidence>
<feature type="binding site" evidence="12">
    <location>
        <begin position="12"/>
        <end position="15"/>
    </location>
    <ligand>
        <name>NADP(+)</name>
        <dbReference type="ChEBI" id="CHEBI:58349"/>
    </ligand>
</feature>
<dbReference type="Proteomes" id="UP000287969">
    <property type="component" value="Chromosome"/>
</dbReference>
<keyword evidence="8 13" id="KW-0443">Lipid metabolism</keyword>
<evidence type="ECO:0000313" key="16">
    <source>
        <dbReference type="Proteomes" id="UP000287969"/>
    </source>
</evidence>
<dbReference type="GO" id="GO:0004316">
    <property type="term" value="F:3-oxoacyl-[acyl-carrier-protein] reductase (NADPH) activity"/>
    <property type="evidence" value="ECO:0007669"/>
    <property type="project" value="UniProtKB-UniRule"/>
</dbReference>
<dbReference type="GO" id="GO:0006633">
    <property type="term" value="P:fatty acid biosynthetic process"/>
    <property type="evidence" value="ECO:0007669"/>
    <property type="project" value="UniProtKB-UniPathway"/>
</dbReference>
<evidence type="ECO:0000313" key="15">
    <source>
        <dbReference type="EMBL" id="QAT62567.1"/>
    </source>
</evidence>
<organism evidence="15 16">
    <name type="scientific">Acidilutibacter cellobiosedens</name>
    <dbReference type="NCBI Taxonomy" id="2507161"/>
    <lineage>
        <taxon>Bacteria</taxon>
        <taxon>Bacillati</taxon>
        <taxon>Bacillota</taxon>
        <taxon>Tissierellia</taxon>
        <taxon>Tissierellales</taxon>
        <taxon>Acidilutibacteraceae</taxon>
        <taxon>Acidilutibacter</taxon>
    </lineage>
</organism>
<gene>
    <name evidence="15" type="primary">fabG</name>
    <name evidence="15" type="ORF">EQM13_13840</name>
</gene>
<feature type="domain" description="Ketoreductase" evidence="14">
    <location>
        <begin position="6"/>
        <end position="186"/>
    </location>
</feature>
<dbReference type="InterPro" id="IPR036291">
    <property type="entry name" value="NAD(P)-bd_dom_sf"/>
</dbReference>
<dbReference type="Gene3D" id="3.40.50.720">
    <property type="entry name" value="NAD(P)-binding Rossmann-like Domain"/>
    <property type="match status" value="1"/>
</dbReference>
<evidence type="ECO:0000256" key="11">
    <source>
        <dbReference type="PIRSR" id="PIRSR611284-1"/>
    </source>
</evidence>
<dbReference type="SMART" id="SM00822">
    <property type="entry name" value="PKS_KR"/>
    <property type="match status" value="1"/>
</dbReference>
<dbReference type="InterPro" id="IPR011284">
    <property type="entry name" value="3oxo_ACP_reduc"/>
</dbReference>
<comment type="catalytic activity">
    <reaction evidence="10 13">
        <text>a (3R)-hydroxyacyl-[ACP] + NADP(+) = a 3-oxoacyl-[ACP] + NADPH + H(+)</text>
        <dbReference type="Rhea" id="RHEA:17397"/>
        <dbReference type="Rhea" id="RHEA-COMP:9916"/>
        <dbReference type="Rhea" id="RHEA-COMP:9945"/>
        <dbReference type="ChEBI" id="CHEBI:15378"/>
        <dbReference type="ChEBI" id="CHEBI:57783"/>
        <dbReference type="ChEBI" id="CHEBI:58349"/>
        <dbReference type="ChEBI" id="CHEBI:78776"/>
        <dbReference type="ChEBI" id="CHEBI:78827"/>
        <dbReference type="EC" id="1.1.1.100"/>
    </reaction>
</comment>
<evidence type="ECO:0000256" key="13">
    <source>
        <dbReference type="RuleBase" id="RU366074"/>
    </source>
</evidence>
<evidence type="ECO:0000256" key="12">
    <source>
        <dbReference type="PIRSR" id="PIRSR611284-2"/>
    </source>
</evidence>
<keyword evidence="6 12" id="KW-0521">NADP</keyword>
<evidence type="ECO:0000256" key="3">
    <source>
        <dbReference type="ARBA" id="ARBA00006484"/>
    </source>
</evidence>
<evidence type="ECO:0000256" key="2">
    <source>
        <dbReference type="ARBA" id="ARBA00005194"/>
    </source>
</evidence>
<evidence type="ECO:0000256" key="1">
    <source>
        <dbReference type="ARBA" id="ARBA00002607"/>
    </source>
</evidence>
<dbReference type="EC" id="1.1.1.100" evidence="13"/>
<dbReference type="CDD" id="cd05333">
    <property type="entry name" value="BKR_SDR_c"/>
    <property type="match status" value="1"/>
</dbReference>
<accession>A0A410QEZ2</accession>
<name>A0A410QEZ2_9FIRM</name>
<dbReference type="InterPro" id="IPR050259">
    <property type="entry name" value="SDR"/>
</dbReference>
<dbReference type="OrthoDB" id="9803333at2"/>
<comment type="pathway">
    <text evidence="2 13">Lipid metabolism; fatty acid biosynthesis.</text>
</comment>
<evidence type="ECO:0000256" key="4">
    <source>
        <dbReference type="ARBA" id="ARBA00022516"/>
    </source>
</evidence>
<sequence>MTINGRNAVVTGGTRGIGRSIALGLARNGVNVAITYISNDDKAKEVIDEIKKFEVKGIAVKADISEEKDVKNMVELVLKQFDSVDILINNAGITKDGLLVRMKSEDWDSVINTNLRGTYLVTKAVSKSMIRQKSGIIVNIASVVGLTGNAGQSNYSASKAGIIGFTKTVAKELGGRGIRVNAVAPGFVKTDMTEILKDDVKKKMIDSIPLKRCAEPEDIANAVLFLCSREASYITGQVINVDGGMVM</sequence>